<dbReference type="EMBL" id="JAQIZT010000002">
    <property type="protein sequence ID" value="KAJ7009081.1"/>
    <property type="molecule type" value="Genomic_DNA"/>
</dbReference>
<dbReference type="AlphaFoldDB" id="A0AAD6WEN7"/>
<keyword evidence="2" id="KW-1185">Reference proteome</keyword>
<proteinExistence type="predicted"/>
<comment type="caution">
    <text evidence="1">The sequence shown here is derived from an EMBL/GenBank/DDBJ whole genome shotgun (WGS) entry which is preliminary data.</text>
</comment>
<evidence type="ECO:0000313" key="2">
    <source>
        <dbReference type="Proteomes" id="UP001164929"/>
    </source>
</evidence>
<feature type="non-terminal residue" evidence="1">
    <location>
        <position position="1"/>
    </location>
</feature>
<name>A0AAD6WEN7_9ROSI</name>
<gene>
    <name evidence="1" type="ORF">NC653_007657</name>
</gene>
<accession>A0AAD6WEN7</accession>
<organism evidence="1 2">
    <name type="scientific">Populus alba x Populus x berolinensis</name>
    <dbReference type="NCBI Taxonomy" id="444605"/>
    <lineage>
        <taxon>Eukaryota</taxon>
        <taxon>Viridiplantae</taxon>
        <taxon>Streptophyta</taxon>
        <taxon>Embryophyta</taxon>
        <taxon>Tracheophyta</taxon>
        <taxon>Spermatophyta</taxon>
        <taxon>Magnoliopsida</taxon>
        <taxon>eudicotyledons</taxon>
        <taxon>Gunneridae</taxon>
        <taxon>Pentapetalae</taxon>
        <taxon>rosids</taxon>
        <taxon>fabids</taxon>
        <taxon>Malpighiales</taxon>
        <taxon>Salicaceae</taxon>
        <taxon>Saliceae</taxon>
        <taxon>Populus</taxon>
    </lineage>
</organism>
<sequence>FHRFNRTWKGGGGKDLDEWNIRWRIENLSEPSPNRVSFVGKKHDQILFLTLNSQSLPPSSSQSTRHNPQQIPLVECIRRPPTALHFPVLIPITSSPKTEASSVSSTNRIRVCEFLNFGRYSGDRVDVVVKQFLAPSTGCFFFKYIRFRLPEAPRVNPGNVITQGKKR</sequence>
<evidence type="ECO:0000313" key="1">
    <source>
        <dbReference type="EMBL" id="KAJ7009081.1"/>
    </source>
</evidence>
<reference evidence="1" key="1">
    <citation type="journal article" date="2023" name="Mol. Ecol. Resour.">
        <title>Chromosome-level genome assembly of a triploid poplar Populus alba 'Berolinensis'.</title>
        <authorList>
            <person name="Chen S."/>
            <person name="Yu Y."/>
            <person name="Wang X."/>
            <person name="Wang S."/>
            <person name="Zhang T."/>
            <person name="Zhou Y."/>
            <person name="He R."/>
            <person name="Meng N."/>
            <person name="Wang Y."/>
            <person name="Liu W."/>
            <person name="Liu Z."/>
            <person name="Liu J."/>
            <person name="Guo Q."/>
            <person name="Huang H."/>
            <person name="Sederoff R.R."/>
            <person name="Wang G."/>
            <person name="Qu G."/>
            <person name="Chen S."/>
        </authorList>
    </citation>
    <scope>NUCLEOTIDE SEQUENCE</scope>
    <source>
        <strain evidence="1">SC-2020</strain>
    </source>
</reference>
<protein>
    <submittedName>
        <fullName evidence="1">Uncharacterized protein</fullName>
    </submittedName>
</protein>
<dbReference type="Proteomes" id="UP001164929">
    <property type="component" value="Chromosome 2"/>
</dbReference>